<gene>
    <name evidence="2" type="ORF">N8I84_27735</name>
</gene>
<name>A0ABY6E827_9ACTN</name>
<evidence type="ECO:0000313" key="3">
    <source>
        <dbReference type="Proteomes" id="UP001061298"/>
    </source>
</evidence>
<dbReference type="InterPro" id="IPR034660">
    <property type="entry name" value="DinB/YfiT-like"/>
</dbReference>
<organism evidence="2 3">
    <name type="scientific">Streptomyces cynarae</name>
    <dbReference type="NCBI Taxonomy" id="2981134"/>
    <lineage>
        <taxon>Bacteria</taxon>
        <taxon>Bacillati</taxon>
        <taxon>Actinomycetota</taxon>
        <taxon>Actinomycetes</taxon>
        <taxon>Kitasatosporales</taxon>
        <taxon>Streptomycetaceae</taxon>
        <taxon>Streptomyces</taxon>
    </lineage>
</organism>
<accession>A0ABY6E827</accession>
<reference evidence="2" key="1">
    <citation type="submission" date="2022-10" db="EMBL/GenBank/DDBJ databases">
        <authorList>
            <person name="Mo P."/>
        </authorList>
    </citation>
    <scope>NUCLEOTIDE SEQUENCE</scope>
    <source>
        <strain evidence="2">HUAS 13-4</strain>
    </source>
</reference>
<dbReference type="Proteomes" id="UP001061298">
    <property type="component" value="Chromosome"/>
</dbReference>
<dbReference type="RefSeq" id="WP_263232203.1">
    <property type="nucleotide sequence ID" value="NZ_CP106793.1"/>
</dbReference>
<dbReference type="InterPro" id="IPR024344">
    <property type="entry name" value="MDMPI_metal-binding"/>
</dbReference>
<proteinExistence type="predicted"/>
<feature type="domain" description="Mycothiol-dependent maleylpyruvate isomerase metal-binding" evidence="1">
    <location>
        <begin position="26"/>
        <end position="145"/>
    </location>
</feature>
<evidence type="ECO:0000313" key="2">
    <source>
        <dbReference type="EMBL" id="UXY22073.1"/>
    </source>
</evidence>
<dbReference type="NCBIfam" id="TIGR03083">
    <property type="entry name" value="maleylpyruvate isomerase family mycothiol-dependent enzyme"/>
    <property type="match status" value="1"/>
</dbReference>
<protein>
    <submittedName>
        <fullName evidence="2">TIGR03086 family metal-binding protein</fullName>
    </submittedName>
</protein>
<sequence>MTIETAMANGTATTTDTMTDPRPVYARAAEQAAALIETVRPGQLAGPTPCTELDVRTLLSHIVGGTLRIAQVGAGGDGMAVHPFVDGVPDDGWAAAYDEARSAVRRGWADDGRLEAAVRVPWGEAPGRNALAGYVMECVAHTWDLWQALGRPGDLDPELAEFALAVGRLVLPDAERGDDLPFASAVPAPEGADAYARLAAWLGRRPLDG</sequence>
<dbReference type="InterPro" id="IPR017517">
    <property type="entry name" value="Maleyloyr_isom"/>
</dbReference>
<keyword evidence="3" id="KW-1185">Reference proteome</keyword>
<dbReference type="InterPro" id="IPR017520">
    <property type="entry name" value="CHP03086"/>
</dbReference>
<dbReference type="NCBIfam" id="TIGR03086">
    <property type="entry name" value="TIGR03086 family metal-binding protein"/>
    <property type="match status" value="1"/>
</dbReference>
<dbReference type="EMBL" id="CP106793">
    <property type="protein sequence ID" value="UXY22073.1"/>
    <property type="molecule type" value="Genomic_DNA"/>
</dbReference>
<dbReference type="SUPFAM" id="SSF109854">
    <property type="entry name" value="DinB/YfiT-like putative metalloenzymes"/>
    <property type="match status" value="1"/>
</dbReference>
<dbReference type="Pfam" id="PF11716">
    <property type="entry name" value="MDMPI_N"/>
    <property type="match status" value="1"/>
</dbReference>
<evidence type="ECO:0000259" key="1">
    <source>
        <dbReference type="Pfam" id="PF11716"/>
    </source>
</evidence>
<dbReference type="Gene3D" id="1.20.120.450">
    <property type="entry name" value="dinb family like domain"/>
    <property type="match status" value="1"/>
</dbReference>